<proteinExistence type="predicted"/>
<dbReference type="AlphaFoldDB" id="A0A1H5TJY8"/>
<evidence type="ECO:0000313" key="2">
    <source>
        <dbReference type="Proteomes" id="UP000185739"/>
    </source>
</evidence>
<gene>
    <name evidence="1" type="ORF">Tchl_3320</name>
</gene>
<reference evidence="1 2" key="1">
    <citation type="submission" date="2016-12" db="EMBL/GenBank/DDBJ databases">
        <title>Complete genome sequence of Thauera chlorobenzoica, a Betaproteobacterium degrading haloaromatics anaerobically to CO2 and halides.</title>
        <authorList>
            <person name="Goris T."/>
            <person name="Mergelsberg M."/>
            <person name="Boll M."/>
        </authorList>
    </citation>
    <scope>NUCLEOTIDE SEQUENCE [LARGE SCALE GENOMIC DNA]</scope>
    <source>
        <strain evidence="1 2">3CB1</strain>
    </source>
</reference>
<dbReference type="RefSeq" id="WP_075149369.1">
    <property type="nucleotide sequence ID" value="NZ_CP018839.1"/>
</dbReference>
<evidence type="ECO:0000313" key="1">
    <source>
        <dbReference type="EMBL" id="APR06126.1"/>
    </source>
</evidence>
<organism evidence="1 2">
    <name type="scientific">Thauera chlorobenzoica</name>
    <dbReference type="NCBI Taxonomy" id="96773"/>
    <lineage>
        <taxon>Bacteria</taxon>
        <taxon>Pseudomonadati</taxon>
        <taxon>Pseudomonadota</taxon>
        <taxon>Betaproteobacteria</taxon>
        <taxon>Rhodocyclales</taxon>
        <taxon>Zoogloeaceae</taxon>
        <taxon>Thauera</taxon>
    </lineage>
</organism>
<dbReference type="Gene3D" id="2.30.30.40">
    <property type="entry name" value="SH3 Domains"/>
    <property type="match status" value="2"/>
</dbReference>
<dbReference type="Pfam" id="PF06347">
    <property type="entry name" value="SH3_4"/>
    <property type="match status" value="2"/>
</dbReference>
<dbReference type="STRING" id="96773.Tchl_3320"/>
<dbReference type="Proteomes" id="UP000185739">
    <property type="component" value="Chromosome"/>
</dbReference>
<dbReference type="KEGG" id="tcl:Tchl_3320"/>
<protein>
    <submittedName>
        <fullName evidence="1">Uncharacterized protein</fullName>
    </submittedName>
</protein>
<dbReference type="OrthoDB" id="5297720at2"/>
<sequence length="159" mass="17013">MNSAHRSFATKLASAPALALVLLGAPAGPALSQGIEFRSAGAATVVRDAPSPQGRALFMLRPGTPVEVVIAQDGWLRVRESGGTLSWVERSALGTRRTVMITVERATIRRAPREDAPPSFEAVRNVVLELLEPPALGWARVRHTDGLEGFVRAAEVWGL</sequence>
<dbReference type="InterPro" id="IPR010466">
    <property type="entry name" value="DUF1058"/>
</dbReference>
<keyword evidence="2" id="KW-1185">Reference proteome</keyword>
<dbReference type="EMBL" id="CP018839">
    <property type="protein sequence ID" value="APR06126.1"/>
    <property type="molecule type" value="Genomic_DNA"/>
</dbReference>
<accession>A0A1H5TJY8</accession>
<name>A0A1H5TJY8_9RHOO</name>